<organism evidence="7 8">
    <name type="scientific">Microlunatus endophyticus</name>
    <dbReference type="NCBI Taxonomy" id="1716077"/>
    <lineage>
        <taxon>Bacteria</taxon>
        <taxon>Bacillati</taxon>
        <taxon>Actinomycetota</taxon>
        <taxon>Actinomycetes</taxon>
        <taxon>Propionibacteriales</taxon>
        <taxon>Propionibacteriaceae</taxon>
        <taxon>Microlunatus</taxon>
    </lineage>
</organism>
<dbReference type="Pfam" id="PF00440">
    <property type="entry name" value="TetR_N"/>
    <property type="match status" value="1"/>
</dbReference>
<dbReference type="InterPro" id="IPR041347">
    <property type="entry name" value="MftR_C"/>
</dbReference>
<dbReference type="AlphaFoldDB" id="A0A917SKX4"/>
<feature type="compositionally biased region" description="Basic and acidic residues" evidence="5">
    <location>
        <begin position="227"/>
        <end position="237"/>
    </location>
</feature>
<dbReference type="PANTHER" id="PTHR30055:SF238">
    <property type="entry name" value="MYCOFACTOCIN BIOSYNTHESIS TRANSCRIPTIONAL REGULATOR MFTR-RELATED"/>
    <property type="match status" value="1"/>
</dbReference>
<dbReference type="PANTHER" id="PTHR30055">
    <property type="entry name" value="HTH-TYPE TRANSCRIPTIONAL REGULATOR RUTR"/>
    <property type="match status" value="1"/>
</dbReference>
<evidence type="ECO:0000256" key="4">
    <source>
        <dbReference type="PROSITE-ProRule" id="PRU00335"/>
    </source>
</evidence>
<dbReference type="InterPro" id="IPR009057">
    <property type="entry name" value="Homeodomain-like_sf"/>
</dbReference>
<name>A0A917SKX4_9ACTN</name>
<protein>
    <recommendedName>
        <fullName evidence="6">HTH tetR-type domain-containing protein</fullName>
    </recommendedName>
</protein>
<evidence type="ECO:0000256" key="3">
    <source>
        <dbReference type="ARBA" id="ARBA00023163"/>
    </source>
</evidence>
<proteinExistence type="predicted"/>
<evidence type="ECO:0000256" key="1">
    <source>
        <dbReference type="ARBA" id="ARBA00023015"/>
    </source>
</evidence>
<dbReference type="PRINTS" id="PR00455">
    <property type="entry name" value="HTHTETR"/>
</dbReference>
<evidence type="ECO:0000313" key="7">
    <source>
        <dbReference type="EMBL" id="GGL83804.1"/>
    </source>
</evidence>
<gene>
    <name evidence="7" type="ORF">GCM10011575_47600</name>
</gene>
<reference evidence="7" key="2">
    <citation type="submission" date="2020-09" db="EMBL/GenBank/DDBJ databases">
        <authorList>
            <person name="Sun Q."/>
            <person name="Zhou Y."/>
        </authorList>
    </citation>
    <scope>NUCLEOTIDE SEQUENCE</scope>
    <source>
        <strain evidence="7">CGMCC 4.7306</strain>
    </source>
</reference>
<feature type="region of interest" description="Disordered" evidence="5">
    <location>
        <begin position="176"/>
        <end position="237"/>
    </location>
</feature>
<dbReference type="Proteomes" id="UP000613840">
    <property type="component" value="Unassembled WGS sequence"/>
</dbReference>
<dbReference type="InterPro" id="IPR001647">
    <property type="entry name" value="HTH_TetR"/>
</dbReference>
<dbReference type="GO" id="GO:0000976">
    <property type="term" value="F:transcription cis-regulatory region binding"/>
    <property type="evidence" value="ECO:0007669"/>
    <property type="project" value="TreeGrafter"/>
</dbReference>
<dbReference type="PROSITE" id="PS50977">
    <property type="entry name" value="HTH_TETR_2"/>
    <property type="match status" value="1"/>
</dbReference>
<reference evidence="7" key="1">
    <citation type="journal article" date="2014" name="Int. J. Syst. Evol. Microbiol.">
        <title>Complete genome sequence of Corynebacterium casei LMG S-19264T (=DSM 44701T), isolated from a smear-ripened cheese.</title>
        <authorList>
            <consortium name="US DOE Joint Genome Institute (JGI-PGF)"/>
            <person name="Walter F."/>
            <person name="Albersmeier A."/>
            <person name="Kalinowski J."/>
            <person name="Ruckert C."/>
        </authorList>
    </citation>
    <scope>NUCLEOTIDE SEQUENCE</scope>
    <source>
        <strain evidence="7">CGMCC 4.7306</strain>
    </source>
</reference>
<evidence type="ECO:0000256" key="2">
    <source>
        <dbReference type="ARBA" id="ARBA00023125"/>
    </source>
</evidence>
<dbReference type="GO" id="GO:0003700">
    <property type="term" value="F:DNA-binding transcription factor activity"/>
    <property type="evidence" value="ECO:0007669"/>
    <property type="project" value="TreeGrafter"/>
</dbReference>
<dbReference type="InterPro" id="IPR050109">
    <property type="entry name" value="HTH-type_TetR-like_transc_reg"/>
</dbReference>
<feature type="domain" description="HTH tetR-type" evidence="6">
    <location>
        <begin position="17"/>
        <end position="77"/>
    </location>
</feature>
<keyword evidence="2 4" id="KW-0238">DNA-binding</keyword>
<comment type="caution">
    <text evidence="7">The sequence shown here is derived from an EMBL/GenBank/DDBJ whole genome shotgun (WGS) entry which is preliminary data.</text>
</comment>
<evidence type="ECO:0000313" key="8">
    <source>
        <dbReference type="Proteomes" id="UP000613840"/>
    </source>
</evidence>
<keyword evidence="3" id="KW-0804">Transcription</keyword>
<accession>A0A917SKX4</accession>
<dbReference type="EMBL" id="BMMZ01000022">
    <property type="protein sequence ID" value="GGL83804.1"/>
    <property type="molecule type" value="Genomic_DNA"/>
</dbReference>
<dbReference type="Pfam" id="PF17754">
    <property type="entry name" value="TetR_C_14"/>
    <property type="match status" value="1"/>
</dbReference>
<keyword evidence="1" id="KW-0805">Transcription regulation</keyword>
<feature type="DNA-binding region" description="H-T-H motif" evidence="4">
    <location>
        <begin position="40"/>
        <end position="59"/>
    </location>
</feature>
<dbReference type="SUPFAM" id="SSF46689">
    <property type="entry name" value="Homeodomain-like"/>
    <property type="match status" value="1"/>
</dbReference>
<sequence length="237" mass="25652">MSLNDITYAGAMARWQPGARARLSEAALELYDERGFEQTMVADIAERAGVTARTFFRHYADKREVLFSGWSLLQGATASALKEASADATAMELVQLALDATAQLIGADQARARRRQAIIAATPELRERELIKYDALAHDLAQALHGHGIDPVDAALAAHTGLAIYRVAFDQWTTTGSTDHPDETSETSETSGTGALTDLIADATRRHQRLAEGNPTREHPGMTPPARRADSDQGRSS</sequence>
<evidence type="ECO:0000256" key="5">
    <source>
        <dbReference type="SAM" id="MobiDB-lite"/>
    </source>
</evidence>
<keyword evidence="8" id="KW-1185">Reference proteome</keyword>
<evidence type="ECO:0000259" key="6">
    <source>
        <dbReference type="PROSITE" id="PS50977"/>
    </source>
</evidence>
<dbReference type="Gene3D" id="1.10.357.10">
    <property type="entry name" value="Tetracycline Repressor, domain 2"/>
    <property type="match status" value="1"/>
</dbReference>